<protein>
    <submittedName>
        <fullName evidence="2">Uncharacterized protein</fullName>
    </submittedName>
</protein>
<feature type="region of interest" description="Disordered" evidence="1">
    <location>
        <begin position="30"/>
        <end position="88"/>
    </location>
</feature>
<evidence type="ECO:0000313" key="2">
    <source>
        <dbReference type="EMBL" id="KAG0656399.1"/>
    </source>
</evidence>
<evidence type="ECO:0000256" key="1">
    <source>
        <dbReference type="SAM" id="MobiDB-lite"/>
    </source>
</evidence>
<dbReference type="AlphaFoldDB" id="A0A9P6VUW1"/>
<name>A0A9P6VUW1_RHOMI</name>
<reference evidence="2 3" key="1">
    <citation type="submission" date="2020-11" db="EMBL/GenBank/DDBJ databases">
        <title>Kefir isolates.</title>
        <authorList>
            <person name="Marcisauskas S."/>
            <person name="Kim Y."/>
            <person name="Blasche S."/>
        </authorList>
    </citation>
    <scope>NUCLEOTIDE SEQUENCE [LARGE SCALE GENOMIC DNA]</scope>
    <source>
        <strain evidence="2 3">KR</strain>
    </source>
</reference>
<comment type="caution">
    <text evidence="2">The sequence shown here is derived from an EMBL/GenBank/DDBJ whole genome shotgun (WGS) entry which is preliminary data.</text>
</comment>
<gene>
    <name evidence="2" type="ORF">C6P46_007119</name>
</gene>
<dbReference type="Proteomes" id="UP000777482">
    <property type="component" value="Unassembled WGS sequence"/>
</dbReference>
<dbReference type="EMBL" id="PUHQ01000098">
    <property type="protein sequence ID" value="KAG0656399.1"/>
    <property type="molecule type" value="Genomic_DNA"/>
</dbReference>
<evidence type="ECO:0000313" key="3">
    <source>
        <dbReference type="Proteomes" id="UP000777482"/>
    </source>
</evidence>
<organism evidence="2 3">
    <name type="scientific">Rhodotorula mucilaginosa</name>
    <name type="common">Yeast</name>
    <name type="synonym">Rhodotorula rubra</name>
    <dbReference type="NCBI Taxonomy" id="5537"/>
    <lineage>
        <taxon>Eukaryota</taxon>
        <taxon>Fungi</taxon>
        <taxon>Dikarya</taxon>
        <taxon>Basidiomycota</taxon>
        <taxon>Pucciniomycotina</taxon>
        <taxon>Microbotryomycetes</taxon>
        <taxon>Sporidiobolales</taxon>
        <taxon>Sporidiobolaceae</taxon>
        <taxon>Rhodotorula</taxon>
    </lineage>
</organism>
<sequence length="332" mass="36517">MGRGSGTTKKQFDDLRQQLAEACAAQQAAEQALAALQRSKEGGKDGAAPVPPEDQGKSKEVKGDIGSSTAPPFKIGLRPTEREDPLTTISNGAGGLAVVDQLVRAVANGLIPPAACFTETHLHYIKSHKLNFLPSAHCPINDEAKRRCLQAWAPVHEAEHLMPLKRFLPAFLKLIASVQETICKDNASQKYVQEDVDHFLDELFRRLGNDGDWRIAREYALLRIQQWRSNIAKHVPWLQNFLSSWSEDFWTLAKQMAGAPKSRTVPRLESAGDTKTAWGSLTSLTYDETKQEFLKQIGDEDRKIAGAVLAGECWAGIASLACCAPLGLIFLF</sequence>
<accession>A0A9P6VUW1</accession>
<keyword evidence="3" id="KW-1185">Reference proteome</keyword>
<proteinExistence type="predicted"/>
<feature type="compositionally biased region" description="Basic and acidic residues" evidence="1">
    <location>
        <begin position="54"/>
        <end position="63"/>
    </location>
</feature>